<organism evidence="8 9">
    <name type="scientific">Elaeis guineensis var. tenera</name>
    <name type="common">Oil palm</name>
    <dbReference type="NCBI Taxonomy" id="51953"/>
    <lineage>
        <taxon>Eukaryota</taxon>
        <taxon>Viridiplantae</taxon>
        <taxon>Streptophyta</taxon>
        <taxon>Embryophyta</taxon>
        <taxon>Tracheophyta</taxon>
        <taxon>Spermatophyta</taxon>
        <taxon>Magnoliopsida</taxon>
        <taxon>Liliopsida</taxon>
        <taxon>Arecaceae</taxon>
        <taxon>Arecoideae</taxon>
        <taxon>Cocoseae</taxon>
        <taxon>Elaeidinae</taxon>
        <taxon>Elaeis</taxon>
    </lineage>
</organism>
<keyword evidence="8" id="KW-1185">Reference proteome</keyword>
<dbReference type="GO" id="GO:0005576">
    <property type="term" value="C:extracellular region"/>
    <property type="evidence" value="ECO:0007669"/>
    <property type="project" value="InterPro"/>
</dbReference>
<dbReference type="Pfam" id="PF00228">
    <property type="entry name" value="Bowman-Birk_leg"/>
    <property type="match status" value="1"/>
</dbReference>
<dbReference type="SMART" id="SM00269">
    <property type="entry name" value="BowB"/>
    <property type="match status" value="1"/>
</dbReference>
<keyword evidence="3 5" id="KW-0722">Serine protease inhibitor</keyword>
<sequence>MRSRVVVLALTMVLAVVFSAHNSFAQDEVNNYEAPSEDDAVGTRWPCCDKCGACTKSIPPLCQCLDIGFACHPKCKKCVRTLHLIYPPRYQCKDVLPNFCKHKCNPKPLNDE</sequence>
<feature type="chain" id="PRO_5026685264" evidence="6">
    <location>
        <begin position="20"/>
        <end position="112"/>
    </location>
</feature>
<reference evidence="9" key="1">
    <citation type="submission" date="2025-08" db="UniProtKB">
        <authorList>
            <consortium name="RefSeq"/>
        </authorList>
    </citation>
    <scope>IDENTIFICATION</scope>
</reference>
<evidence type="ECO:0000256" key="4">
    <source>
        <dbReference type="ARBA" id="ARBA00023157"/>
    </source>
</evidence>
<protein>
    <submittedName>
        <fullName evidence="9">Bowman-Birk type trypsin inhibitor</fullName>
    </submittedName>
</protein>
<dbReference type="InterPro" id="IPR000877">
    <property type="entry name" value="Prot_inh_BBI"/>
</dbReference>
<gene>
    <name evidence="9" type="primary">LOC105037434</name>
</gene>
<evidence type="ECO:0000313" key="8">
    <source>
        <dbReference type="Proteomes" id="UP000504607"/>
    </source>
</evidence>
<evidence type="ECO:0000259" key="7">
    <source>
        <dbReference type="SMART" id="SM00269"/>
    </source>
</evidence>
<keyword evidence="2 5" id="KW-0646">Protease inhibitor</keyword>
<name>A0A6I9QLM5_ELAGV</name>
<dbReference type="OrthoDB" id="1928998at2759"/>
<dbReference type="FunCoup" id="A0A6I9QLM5">
    <property type="interactions" value="92"/>
</dbReference>
<dbReference type="RefSeq" id="XP_010911401.1">
    <property type="nucleotide sequence ID" value="XM_010913099.2"/>
</dbReference>
<dbReference type="PANTHER" id="PTHR33479:SF6">
    <property type="entry name" value="BOWMAN-BIRK SERINE PROTEASE INHIBITOR FAMILY PROTEIN, EXPRESSED"/>
    <property type="match status" value="1"/>
</dbReference>
<dbReference type="AlphaFoldDB" id="A0A6I9QLM5"/>
<evidence type="ECO:0000256" key="1">
    <source>
        <dbReference type="ARBA" id="ARBA00008506"/>
    </source>
</evidence>
<dbReference type="InterPro" id="IPR035995">
    <property type="entry name" value="Bowman-Birk_prot_inh"/>
</dbReference>
<dbReference type="InParanoid" id="A0A6I9QLM5"/>
<proteinExistence type="inferred from homology"/>
<evidence type="ECO:0000313" key="9">
    <source>
        <dbReference type="RefSeq" id="XP_010911401.1"/>
    </source>
</evidence>
<feature type="domain" description="Bowman-Birk serine protease inhibitors family" evidence="7">
    <location>
        <begin position="47"/>
        <end position="104"/>
    </location>
</feature>
<evidence type="ECO:0000256" key="6">
    <source>
        <dbReference type="SAM" id="SignalP"/>
    </source>
</evidence>
<accession>A0A6I9QLM5</accession>
<dbReference type="GO" id="GO:0004867">
    <property type="term" value="F:serine-type endopeptidase inhibitor activity"/>
    <property type="evidence" value="ECO:0007669"/>
    <property type="project" value="UniProtKB-KW"/>
</dbReference>
<keyword evidence="4" id="KW-1015">Disulfide bond</keyword>
<dbReference type="CDD" id="cd00023">
    <property type="entry name" value="BBI"/>
    <property type="match status" value="1"/>
</dbReference>
<evidence type="ECO:0000256" key="3">
    <source>
        <dbReference type="ARBA" id="ARBA00022900"/>
    </source>
</evidence>
<dbReference type="PANTHER" id="PTHR33479">
    <property type="entry name" value="BOWMAN-BIRK TYPE BRAN TRYPSIN INHIBITOR"/>
    <property type="match status" value="1"/>
</dbReference>
<feature type="signal peptide" evidence="6">
    <location>
        <begin position="1"/>
        <end position="19"/>
    </location>
</feature>
<evidence type="ECO:0000256" key="5">
    <source>
        <dbReference type="RuleBase" id="RU003856"/>
    </source>
</evidence>
<evidence type="ECO:0000256" key="2">
    <source>
        <dbReference type="ARBA" id="ARBA00022690"/>
    </source>
</evidence>
<dbReference type="Proteomes" id="UP000504607">
    <property type="component" value="Unplaced"/>
</dbReference>
<comment type="similarity">
    <text evidence="1 5">Belongs to the Bowman-Birk serine protease inhibitor family.</text>
</comment>
<keyword evidence="6" id="KW-0732">Signal</keyword>
<dbReference type="SUPFAM" id="SSF57247">
    <property type="entry name" value="Bowman-Birk inhibitor, BBI"/>
    <property type="match status" value="1"/>
</dbReference>
<dbReference type="Gene3D" id="2.10.69.10">
    <property type="entry name" value="Cysteine Protease (Bromelain) Inhibitor, subunit H"/>
    <property type="match status" value="1"/>
</dbReference>